<evidence type="ECO:0000313" key="3">
    <source>
        <dbReference type="Proteomes" id="UP000772434"/>
    </source>
</evidence>
<feature type="compositionally biased region" description="Basic and acidic residues" evidence="1">
    <location>
        <begin position="41"/>
        <end position="50"/>
    </location>
</feature>
<accession>A0A9P5PRG5</accession>
<proteinExistence type="predicted"/>
<sequence length="517" mass="55641">MPQNLKRNMEEGCDEESRKRARNSEPYRRINNLRQFVRSLDSLRSRKHDDDEIIPASEDDSGPITNTSRSPALSLQKSESEKDEQVVPDSDPLSYLSILAVHRTPPPRSIFPSFGKPNRDNRKVDLADIPSPASSEFSQLAYHGSSSSPSSVFPIFNQSSPSLNILAPTRPSTPRPVVSQMSLPSIAVLRSTSSSPAKCTIQLRSKSSQIPPSLSSPLRLYSTNSKFLKTSSSLRPCTNTEFERSINQPQATSTPVPIASIQNPEAHRNVMASTTFDTHKRTSVLPQTSHSVDVPALILFNTPDVISASTRDSELANIQPPTSTDLRTSSAGLISIPAGDGKSSAVPAINSIASPNQETSSSSSSRTEFRDQMLSTNNSLDSIPTFSSLSDEDLPPHLGLSLPEFESGLEPTAVSKSSTAPTAVSPSATVSVHDGNSITHLVDPSLVAHSSRITANGTTASALVLVCDYLFSLIHTGFSKVSTRLDHIDYTEISVISAVAYDAAEVLKVLRLLGPTL</sequence>
<organism evidence="2 3">
    <name type="scientific">Rhodocollybia butyracea</name>
    <dbReference type="NCBI Taxonomy" id="206335"/>
    <lineage>
        <taxon>Eukaryota</taxon>
        <taxon>Fungi</taxon>
        <taxon>Dikarya</taxon>
        <taxon>Basidiomycota</taxon>
        <taxon>Agaricomycotina</taxon>
        <taxon>Agaricomycetes</taxon>
        <taxon>Agaricomycetidae</taxon>
        <taxon>Agaricales</taxon>
        <taxon>Marasmiineae</taxon>
        <taxon>Omphalotaceae</taxon>
        <taxon>Rhodocollybia</taxon>
    </lineage>
</organism>
<feature type="compositionally biased region" description="Polar residues" evidence="1">
    <location>
        <begin position="63"/>
        <end position="77"/>
    </location>
</feature>
<feature type="compositionally biased region" description="Polar residues" evidence="1">
    <location>
        <begin position="319"/>
        <end position="332"/>
    </location>
</feature>
<feature type="compositionally biased region" description="Basic and acidic residues" evidence="1">
    <location>
        <begin position="7"/>
        <end position="28"/>
    </location>
</feature>
<feature type="region of interest" description="Disordered" evidence="1">
    <location>
        <begin position="410"/>
        <end position="431"/>
    </location>
</feature>
<feature type="region of interest" description="Disordered" evidence="1">
    <location>
        <begin position="1"/>
        <end position="89"/>
    </location>
</feature>
<feature type="region of interest" description="Disordered" evidence="1">
    <location>
        <begin position="311"/>
        <end position="371"/>
    </location>
</feature>
<dbReference type="AlphaFoldDB" id="A0A9P5PRG5"/>
<name>A0A9P5PRG5_9AGAR</name>
<keyword evidence="3" id="KW-1185">Reference proteome</keyword>
<feature type="compositionally biased region" description="Acidic residues" evidence="1">
    <location>
        <begin position="51"/>
        <end position="61"/>
    </location>
</feature>
<reference evidence="2" key="1">
    <citation type="submission" date="2020-11" db="EMBL/GenBank/DDBJ databases">
        <authorList>
            <consortium name="DOE Joint Genome Institute"/>
            <person name="Ahrendt S."/>
            <person name="Riley R."/>
            <person name="Andreopoulos W."/>
            <person name="Labutti K."/>
            <person name="Pangilinan J."/>
            <person name="Ruiz-Duenas F.J."/>
            <person name="Barrasa J.M."/>
            <person name="Sanchez-Garcia M."/>
            <person name="Camarero S."/>
            <person name="Miyauchi S."/>
            <person name="Serrano A."/>
            <person name="Linde D."/>
            <person name="Babiker R."/>
            <person name="Drula E."/>
            <person name="Ayuso-Fernandez I."/>
            <person name="Pacheco R."/>
            <person name="Padilla G."/>
            <person name="Ferreira P."/>
            <person name="Barriuso J."/>
            <person name="Kellner H."/>
            <person name="Castanera R."/>
            <person name="Alfaro M."/>
            <person name="Ramirez L."/>
            <person name="Pisabarro A.G."/>
            <person name="Kuo A."/>
            <person name="Tritt A."/>
            <person name="Lipzen A."/>
            <person name="He G."/>
            <person name="Yan M."/>
            <person name="Ng V."/>
            <person name="Cullen D."/>
            <person name="Martin F."/>
            <person name="Rosso M.-N."/>
            <person name="Henrissat B."/>
            <person name="Hibbett D."/>
            <person name="Martinez A.T."/>
            <person name="Grigoriev I.V."/>
        </authorList>
    </citation>
    <scope>NUCLEOTIDE SEQUENCE</scope>
    <source>
        <strain evidence="2">AH 40177</strain>
    </source>
</reference>
<dbReference type="Proteomes" id="UP000772434">
    <property type="component" value="Unassembled WGS sequence"/>
</dbReference>
<protein>
    <submittedName>
        <fullName evidence="2">Uncharacterized protein</fullName>
    </submittedName>
</protein>
<evidence type="ECO:0000256" key="1">
    <source>
        <dbReference type="SAM" id="MobiDB-lite"/>
    </source>
</evidence>
<feature type="compositionally biased region" description="Low complexity" evidence="1">
    <location>
        <begin position="411"/>
        <end position="431"/>
    </location>
</feature>
<dbReference type="EMBL" id="JADNRY010000058">
    <property type="protein sequence ID" value="KAF9068693.1"/>
    <property type="molecule type" value="Genomic_DNA"/>
</dbReference>
<comment type="caution">
    <text evidence="2">The sequence shown here is derived from an EMBL/GenBank/DDBJ whole genome shotgun (WGS) entry which is preliminary data.</text>
</comment>
<evidence type="ECO:0000313" key="2">
    <source>
        <dbReference type="EMBL" id="KAF9068693.1"/>
    </source>
</evidence>
<gene>
    <name evidence="2" type="ORF">BDP27DRAFT_1326774</name>
</gene>